<comment type="caution">
    <text evidence="1">The sequence shown here is derived from an EMBL/GenBank/DDBJ whole genome shotgun (WGS) entry which is preliminary data.</text>
</comment>
<sequence length="81" mass="8731">MTEPESVEYKGQVVGKVLGCEIRVVTTADGKKHFESDCLSKAARDELAAVFDEEAILRITPKAFLEEIAPPEAPAAPVTES</sequence>
<accession>X1T667</accession>
<reference evidence="1" key="1">
    <citation type="journal article" date="2014" name="Front. Microbiol.">
        <title>High frequency of phylogenetically diverse reductive dehalogenase-homologous genes in deep subseafloor sedimentary metagenomes.</title>
        <authorList>
            <person name="Kawai M."/>
            <person name="Futagami T."/>
            <person name="Toyoda A."/>
            <person name="Takaki Y."/>
            <person name="Nishi S."/>
            <person name="Hori S."/>
            <person name="Arai W."/>
            <person name="Tsubouchi T."/>
            <person name="Morono Y."/>
            <person name="Uchiyama I."/>
            <person name="Ito T."/>
            <person name="Fujiyama A."/>
            <person name="Inagaki F."/>
            <person name="Takami H."/>
        </authorList>
    </citation>
    <scope>NUCLEOTIDE SEQUENCE</scope>
    <source>
        <strain evidence="1">Expedition CK06-06</strain>
    </source>
</reference>
<dbReference type="EMBL" id="BARW01010376">
    <property type="protein sequence ID" value="GAI75484.1"/>
    <property type="molecule type" value="Genomic_DNA"/>
</dbReference>
<organism evidence="1">
    <name type="scientific">marine sediment metagenome</name>
    <dbReference type="NCBI Taxonomy" id="412755"/>
    <lineage>
        <taxon>unclassified sequences</taxon>
        <taxon>metagenomes</taxon>
        <taxon>ecological metagenomes</taxon>
    </lineage>
</organism>
<protein>
    <submittedName>
        <fullName evidence="1">Uncharacterized protein</fullName>
    </submittedName>
</protein>
<evidence type="ECO:0000313" key="1">
    <source>
        <dbReference type="EMBL" id="GAI75484.1"/>
    </source>
</evidence>
<gene>
    <name evidence="1" type="ORF">S12H4_20453</name>
</gene>
<dbReference type="AlphaFoldDB" id="X1T667"/>
<proteinExistence type="predicted"/>
<name>X1T667_9ZZZZ</name>